<dbReference type="Gene3D" id="3.10.110.10">
    <property type="entry name" value="Ubiquitin Conjugating Enzyme"/>
    <property type="match status" value="1"/>
</dbReference>
<dbReference type="InterPro" id="IPR000626">
    <property type="entry name" value="Ubiquitin-like_dom"/>
</dbReference>
<dbReference type="PANTHER" id="PTHR24068">
    <property type="entry name" value="UBIQUITIN-CONJUGATING ENZYME E2"/>
    <property type="match status" value="1"/>
</dbReference>
<dbReference type="EMBL" id="ASPP01021353">
    <property type="protein sequence ID" value="ETO12503.1"/>
    <property type="molecule type" value="Genomic_DNA"/>
</dbReference>
<feature type="domain" description="UBC core" evidence="3">
    <location>
        <begin position="1021"/>
        <end position="1167"/>
    </location>
</feature>
<comment type="caution">
    <text evidence="4">The sequence shown here is derived from an EMBL/GenBank/DDBJ whole genome shotgun (WGS) entry which is preliminary data.</text>
</comment>
<feature type="region of interest" description="Disordered" evidence="1">
    <location>
        <begin position="408"/>
        <end position="515"/>
    </location>
</feature>
<dbReference type="Gene3D" id="3.10.20.90">
    <property type="entry name" value="Phosphatidylinositol 3-kinase Catalytic Subunit, Chain A, domain 1"/>
    <property type="match status" value="1"/>
</dbReference>
<dbReference type="InterPro" id="IPR003613">
    <property type="entry name" value="Ubox_domain"/>
</dbReference>
<dbReference type="InterPro" id="IPR016135">
    <property type="entry name" value="UBQ-conjugating_enzyme/RWD"/>
</dbReference>
<proteinExistence type="predicted"/>
<dbReference type="PROSITE" id="PS50127">
    <property type="entry name" value="UBC_2"/>
    <property type="match status" value="1"/>
</dbReference>
<dbReference type="GO" id="GO:0016567">
    <property type="term" value="P:protein ubiquitination"/>
    <property type="evidence" value="ECO:0007669"/>
    <property type="project" value="InterPro"/>
</dbReference>
<dbReference type="GO" id="GO:0004842">
    <property type="term" value="F:ubiquitin-protein transferase activity"/>
    <property type="evidence" value="ECO:0007669"/>
    <property type="project" value="InterPro"/>
</dbReference>
<dbReference type="SUPFAM" id="SSF54236">
    <property type="entry name" value="Ubiquitin-like"/>
    <property type="match status" value="1"/>
</dbReference>
<dbReference type="Proteomes" id="UP000023152">
    <property type="component" value="Unassembled WGS sequence"/>
</dbReference>
<dbReference type="SMART" id="SM00213">
    <property type="entry name" value="UBQ"/>
    <property type="match status" value="1"/>
</dbReference>
<feature type="region of interest" description="Disordered" evidence="1">
    <location>
        <begin position="584"/>
        <end position="610"/>
    </location>
</feature>
<evidence type="ECO:0000256" key="1">
    <source>
        <dbReference type="SAM" id="MobiDB-lite"/>
    </source>
</evidence>
<dbReference type="InterPro" id="IPR000608">
    <property type="entry name" value="UBC"/>
</dbReference>
<evidence type="ECO:0000259" key="3">
    <source>
        <dbReference type="PROSITE" id="PS50127"/>
    </source>
</evidence>
<feature type="domain" description="Ubiquitin-like" evidence="2">
    <location>
        <begin position="614"/>
        <end position="685"/>
    </location>
</feature>
<feature type="compositionally biased region" description="Basic and acidic residues" evidence="1">
    <location>
        <begin position="426"/>
        <end position="435"/>
    </location>
</feature>
<dbReference type="OrthoDB" id="269518at2759"/>
<dbReference type="SUPFAM" id="SSF54495">
    <property type="entry name" value="UBC-like"/>
    <property type="match status" value="1"/>
</dbReference>
<name>X6MEQ6_RETFI</name>
<organism evidence="4 5">
    <name type="scientific">Reticulomyxa filosa</name>
    <dbReference type="NCBI Taxonomy" id="46433"/>
    <lineage>
        <taxon>Eukaryota</taxon>
        <taxon>Sar</taxon>
        <taxon>Rhizaria</taxon>
        <taxon>Retaria</taxon>
        <taxon>Foraminifera</taxon>
        <taxon>Monothalamids</taxon>
        <taxon>Reticulomyxidae</taxon>
        <taxon>Reticulomyxa</taxon>
    </lineage>
</organism>
<dbReference type="Gene3D" id="3.30.40.10">
    <property type="entry name" value="Zinc/RING finger domain, C3HC4 (zinc finger)"/>
    <property type="match status" value="1"/>
</dbReference>
<accession>X6MEQ6</accession>
<dbReference type="SMART" id="SM00504">
    <property type="entry name" value="Ubox"/>
    <property type="match status" value="1"/>
</dbReference>
<dbReference type="SMART" id="SM00212">
    <property type="entry name" value="UBCc"/>
    <property type="match status" value="1"/>
</dbReference>
<dbReference type="OMA" id="FESHPVE"/>
<dbReference type="InterPro" id="IPR029071">
    <property type="entry name" value="Ubiquitin-like_domsf"/>
</dbReference>
<dbReference type="SUPFAM" id="SSF57850">
    <property type="entry name" value="RING/U-box"/>
    <property type="match status" value="1"/>
</dbReference>
<evidence type="ECO:0000313" key="5">
    <source>
        <dbReference type="Proteomes" id="UP000023152"/>
    </source>
</evidence>
<dbReference type="AlphaFoldDB" id="X6MEQ6"/>
<gene>
    <name evidence="4" type="ORF">RFI_24873</name>
</gene>
<reference evidence="4 5" key="1">
    <citation type="journal article" date="2013" name="Curr. Biol.">
        <title>The Genome of the Foraminiferan Reticulomyxa filosa.</title>
        <authorList>
            <person name="Glockner G."/>
            <person name="Hulsmann N."/>
            <person name="Schleicher M."/>
            <person name="Noegel A.A."/>
            <person name="Eichinger L."/>
            <person name="Gallinger C."/>
            <person name="Pawlowski J."/>
            <person name="Sierra R."/>
            <person name="Euteneuer U."/>
            <person name="Pillet L."/>
            <person name="Moustafa A."/>
            <person name="Platzer M."/>
            <person name="Groth M."/>
            <person name="Szafranski K."/>
            <person name="Schliwa M."/>
        </authorList>
    </citation>
    <scope>NUCLEOTIDE SEQUENCE [LARGE SCALE GENOMIC DNA]</scope>
</reference>
<feature type="non-terminal residue" evidence="4">
    <location>
        <position position="1"/>
    </location>
</feature>
<dbReference type="CDD" id="cd23833">
    <property type="entry name" value="UBCc_ApmR795-like"/>
    <property type="match status" value="1"/>
</dbReference>
<dbReference type="PROSITE" id="PS50053">
    <property type="entry name" value="UBIQUITIN_2"/>
    <property type="match status" value="1"/>
</dbReference>
<sequence length="1216" mass="139745">PHKSALANGIFELLRSLVPKNVVDGEIFEHTHVLFSYLLGHTETNMGETETFAMRDLTCPLTQKRLKDPVVIPKLDDSSDPTVYSREAALARLHDSSNNTEFAQLTEDDLKPCVWYQRLLEAYPKATNIFIWDWRHQLDGGIGIELELATEEEEEMTSTSEQRNISAEASAMSPQRYLLKQDWKGMVSGFAQKSSNQCMRIVAALSLSEASPPCLTLDEKGNLVVFSQRGKDINSSATLFCPLLNREKDVNPQELATKIAELPKTALSTVEAVADDRVPEEAIVVCLDTSSSMGGSSGFVDTSDDVENPDEWDERLPICDTPEMLQTFLDQFQNDTNFRLYQDIVKKLLPDRDRKKKILAKDAASNLLYEIRKLEYLKDDGNDNYRCMIKKYLDRFVDLLIQGLENDDLIPDENENEQGGGSTTDDDAKSKEKGKNSKSQQQKQKDKEKNSKSQQQQQQKKKQQQQQQSQKQKQQQQSQKQKQKQQQQQQQQQKKQAGAKTPSTPETPAKSEKFEFHPERYRCALTNAIMIEPVLFSDGLFYEKEVIVDWVERRKTSPVFGHKLESVLIKDVPKLKREIERWKEDEEKRKEAERNAVVDSKSSESTEERSPTDIQIFVRTFQGQTCTVDCSLSDTIARVHSIVNQKKGRTGQTFYKLSFGTKTLRPELTLRHYNIQKEATLHEVLAFDDQPASNVTVTKFVIVDLSESRSSYSISDDSANFSFALPREIKVEDMLFRTWQASLCDKQERQKSSSFRYSWMSSSSQTYEPSGISLWCGLTSMGDGWQRGTVCELEETLRRYVHHGKQIFHNRWTCEIQFHVYGHQPNRNRRKDMTRLETVKQLFHAFINRSQAYNYANHIGLMVFNDKIEYKCPLSPLYEKHKLKLGPRRIGGKLQENNVVVDAICIGNETDNMLHAIAKSTGGYVFHPRTLRDALKLNELETLLSQTERPVKPPPKRVRMRHDLYMFESHPVETCSEDRVPERKSVPKLKEPVTTLGAVVATAEKTTDLNNKNTKNSPELNRTRRILREMKSLLNNPHPAVDIYPCEKDMSFWRLVMEGPDSTPYAGGAWLAYMEFPPNYPEQAPEMRFVTSIKHCNINSYGRVCHSIFGRNYTPDTTVATILQCVYGLLLSPDVSDPLDSTLALEFYDPSGLYEMSIVNHVKRHAKIRDRKEWSNLSFFKKEMFFLLRCRSFGEFTKYPKISQITFLPKKEILKM</sequence>
<evidence type="ECO:0000313" key="4">
    <source>
        <dbReference type="EMBL" id="ETO12503.1"/>
    </source>
</evidence>
<dbReference type="Pfam" id="PF00179">
    <property type="entry name" value="UQ_con"/>
    <property type="match status" value="1"/>
</dbReference>
<evidence type="ECO:0000259" key="2">
    <source>
        <dbReference type="PROSITE" id="PS50053"/>
    </source>
</evidence>
<dbReference type="Pfam" id="PF04564">
    <property type="entry name" value="U-box"/>
    <property type="match status" value="1"/>
</dbReference>
<keyword evidence="5" id="KW-1185">Reference proteome</keyword>
<feature type="compositionally biased region" description="Low complexity" evidence="1">
    <location>
        <begin position="452"/>
        <end position="496"/>
    </location>
</feature>
<protein>
    <submittedName>
        <fullName evidence="4">Uncharacterized protein</fullName>
    </submittedName>
</protein>
<dbReference type="SUPFAM" id="SSF81995">
    <property type="entry name" value="beta-sandwich domain of Sec23/24"/>
    <property type="match status" value="1"/>
</dbReference>
<dbReference type="Pfam" id="PF00240">
    <property type="entry name" value="ubiquitin"/>
    <property type="match status" value="1"/>
</dbReference>
<dbReference type="InterPro" id="IPR013083">
    <property type="entry name" value="Znf_RING/FYVE/PHD"/>
</dbReference>